<dbReference type="PANTHER" id="PTHR10543">
    <property type="entry name" value="BETA-CAROTENE DIOXYGENASE"/>
    <property type="match status" value="1"/>
</dbReference>
<feature type="binding site" evidence="5">
    <location>
        <position position="162"/>
    </location>
    <ligand>
        <name>Fe cation</name>
        <dbReference type="ChEBI" id="CHEBI:24875"/>
        <note>catalytic</note>
    </ligand>
</feature>
<dbReference type="RefSeq" id="WP_064628257.1">
    <property type="nucleotide sequence ID" value="NZ_LQYE01000001.1"/>
</dbReference>
<comment type="similarity">
    <text evidence="1 6">Belongs to the carotenoid oxygenase family.</text>
</comment>
<keyword evidence="4 5" id="KW-0408">Iron</keyword>
<feature type="binding site" evidence="5">
    <location>
        <position position="211"/>
    </location>
    <ligand>
        <name>Fe cation</name>
        <dbReference type="ChEBI" id="CHEBI:24875"/>
        <note>catalytic</note>
    </ligand>
</feature>
<dbReference type="EC" id="1.13.11.-" evidence="6"/>
<protein>
    <recommendedName>
        <fullName evidence="6">Dioxygenase</fullName>
        <ecNumber evidence="6">1.13.11.-</ecNumber>
    </recommendedName>
</protein>
<evidence type="ECO:0000313" key="8">
    <source>
        <dbReference type="Proteomes" id="UP000186919"/>
    </source>
</evidence>
<feature type="binding site" evidence="5">
    <location>
        <position position="315"/>
    </location>
    <ligand>
        <name>Fe cation</name>
        <dbReference type="ChEBI" id="CHEBI:24875"/>
        <note>catalytic</note>
    </ligand>
</feature>
<evidence type="ECO:0000256" key="1">
    <source>
        <dbReference type="ARBA" id="ARBA00006787"/>
    </source>
</evidence>
<evidence type="ECO:0000256" key="4">
    <source>
        <dbReference type="ARBA" id="ARBA00023004"/>
    </source>
</evidence>
<name>A0A179VL88_9MYCO</name>
<dbReference type="AlphaFoldDB" id="A0A179VL88"/>
<organism evidence="7 8">
    <name type="scientific">Mycobacteroides immunogenum</name>
    <dbReference type="NCBI Taxonomy" id="83262"/>
    <lineage>
        <taxon>Bacteria</taxon>
        <taxon>Bacillati</taxon>
        <taxon>Actinomycetota</taxon>
        <taxon>Actinomycetes</taxon>
        <taxon>Mycobacteriales</taxon>
        <taxon>Mycobacteriaceae</taxon>
        <taxon>Mycobacteroides</taxon>
    </lineage>
</organism>
<evidence type="ECO:0000256" key="5">
    <source>
        <dbReference type="PIRSR" id="PIRSR604294-1"/>
    </source>
</evidence>
<evidence type="ECO:0000256" key="2">
    <source>
        <dbReference type="ARBA" id="ARBA00022723"/>
    </source>
</evidence>
<sequence length="497" mass="54078">MTATAQPLATESPYLTGVWEPVQQEMTSTDLKVTGTLPDYLDGRYLRNGPNPAAEVDPATYHLFSGDAMVHGLSLRDGTAQWYRNRWVRTGSVRKALGEPVPTVGSSAGTSLIGPNTNALSHAGRTLALVEGGIANYELTDELDTVGPCDFRGTLPGGYTAHPKLDPDTGEMHAVSYSFARGNTVQYSVIDTSGRARRTVDIKVHGSPMMHDFTLTEKYVVLYDLPVTLDTNMITKSVPMPPILRKPAQLVMQSLIGKIKIPGPIAARATQLSGKSPSIPYSWNPAYPARIGVMPREGRNADVRWFEIEPCYVFHPLNGYSEVRDGQEVIVIDLVRYDSMFSADVLGPSDARGLLDRWIINLAKGTVAMERRDDRHLEFPRINEELTGKKHRYGYLPCIAGAFESDGNVDGSLVKFDYETGTDTRTALDSLAVGEMSFVANPSGTAEDDGVLVGFGLSAGTSEGKFVVLDAQTLDLMATVDLPQRVPAGFHGNWAPR</sequence>
<keyword evidence="3 6" id="KW-0560">Oxidoreductase</keyword>
<dbReference type="GO" id="GO:0010436">
    <property type="term" value="F:carotenoid dioxygenase activity"/>
    <property type="evidence" value="ECO:0007669"/>
    <property type="project" value="TreeGrafter"/>
</dbReference>
<evidence type="ECO:0000313" key="7">
    <source>
        <dbReference type="EMBL" id="OAT71086.1"/>
    </source>
</evidence>
<comment type="cofactor">
    <cofactor evidence="5 6">
        <name>Fe(2+)</name>
        <dbReference type="ChEBI" id="CHEBI:29033"/>
    </cofactor>
    <text evidence="5 6">Binds 1 Fe(2+) ion per subunit.</text>
</comment>
<accession>A0A179VL88</accession>
<keyword evidence="2 5" id="KW-0479">Metal-binding</keyword>
<dbReference type="Pfam" id="PF03055">
    <property type="entry name" value="RPE65"/>
    <property type="match status" value="1"/>
</dbReference>
<dbReference type="EMBL" id="LQYE01000001">
    <property type="protein sequence ID" value="OAT71086.1"/>
    <property type="molecule type" value="Genomic_DNA"/>
</dbReference>
<evidence type="ECO:0000256" key="3">
    <source>
        <dbReference type="ARBA" id="ARBA00023002"/>
    </source>
</evidence>
<comment type="caution">
    <text evidence="7">The sequence shown here is derived from an EMBL/GenBank/DDBJ whole genome shotgun (WGS) entry which is preliminary data.</text>
</comment>
<gene>
    <name evidence="7" type="ORF">AWB85_04175</name>
</gene>
<dbReference type="PANTHER" id="PTHR10543:SF89">
    <property type="entry name" value="CAROTENOID 9,10(9',10')-CLEAVAGE DIOXYGENASE 1"/>
    <property type="match status" value="1"/>
</dbReference>
<evidence type="ECO:0000256" key="6">
    <source>
        <dbReference type="RuleBase" id="RU364048"/>
    </source>
</evidence>
<dbReference type="Proteomes" id="UP000186919">
    <property type="component" value="Unassembled WGS sequence"/>
</dbReference>
<reference evidence="7 8" key="1">
    <citation type="submission" date="2016-01" db="EMBL/GenBank/DDBJ databases">
        <title>Mycobacterium immunogenum strain CD11_6 genome sequencing and assembly.</title>
        <authorList>
            <person name="Kaur G."/>
            <person name="Nair G.R."/>
            <person name="Mayilraj S."/>
        </authorList>
    </citation>
    <scope>NUCLEOTIDE SEQUENCE [LARGE SCALE GENOMIC DNA]</scope>
    <source>
        <strain evidence="7 8">CD11-6</strain>
    </source>
</reference>
<proteinExistence type="inferred from homology"/>
<dbReference type="GO" id="GO:0046872">
    <property type="term" value="F:metal ion binding"/>
    <property type="evidence" value="ECO:0007669"/>
    <property type="project" value="UniProtKB-KW"/>
</dbReference>
<feature type="binding site" evidence="5">
    <location>
        <position position="491"/>
    </location>
    <ligand>
        <name>Fe cation</name>
        <dbReference type="ChEBI" id="CHEBI:24875"/>
        <note>catalytic</note>
    </ligand>
</feature>
<keyword evidence="6" id="KW-0223">Dioxygenase</keyword>
<dbReference type="InterPro" id="IPR004294">
    <property type="entry name" value="Carotenoid_Oase"/>
</dbReference>
<dbReference type="GO" id="GO:0016121">
    <property type="term" value="P:carotene catabolic process"/>
    <property type="evidence" value="ECO:0007669"/>
    <property type="project" value="TreeGrafter"/>
</dbReference>